<dbReference type="PANTHER" id="PTHR10039">
    <property type="entry name" value="AMELOGENIN"/>
    <property type="match status" value="1"/>
</dbReference>
<evidence type="ECO:0000313" key="4">
    <source>
        <dbReference type="Proteomes" id="UP000807342"/>
    </source>
</evidence>
<dbReference type="EMBL" id="MU151070">
    <property type="protein sequence ID" value="KAF9452512.1"/>
    <property type="molecule type" value="Genomic_DNA"/>
</dbReference>
<keyword evidence="4" id="KW-1185">Reference proteome</keyword>
<gene>
    <name evidence="3" type="ORF">P691DRAFT_756258</name>
</gene>
<proteinExistence type="predicted"/>
<dbReference type="Gene3D" id="3.40.50.300">
    <property type="entry name" value="P-loop containing nucleotide triphosphate hydrolases"/>
    <property type="match status" value="1"/>
</dbReference>
<feature type="domain" description="Nephrocystin 3-like N-terminal" evidence="2">
    <location>
        <begin position="50"/>
        <end position="200"/>
    </location>
</feature>
<dbReference type="Proteomes" id="UP000807342">
    <property type="component" value="Unassembled WGS sequence"/>
</dbReference>
<evidence type="ECO:0000313" key="3">
    <source>
        <dbReference type="EMBL" id="KAF9452512.1"/>
    </source>
</evidence>
<organism evidence="3 4">
    <name type="scientific">Macrolepiota fuliginosa MF-IS2</name>
    <dbReference type="NCBI Taxonomy" id="1400762"/>
    <lineage>
        <taxon>Eukaryota</taxon>
        <taxon>Fungi</taxon>
        <taxon>Dikarya</taxon>
        <taxon>Basidiomycota</taxon>
        <taxon>Agaricomycotina</taxon>
        <taxon>Agaricomycetes</taxon>
        <taxon>Agaricomycetidae</taxon>
        <taxon>Agaricales</taxon>
        <taxon>Agaricineae</taxon>
        <taxon>Agaricaceae</taxon>
        <taxon>Macrolepiota</taxon>
    </lineage>
</organism>
<comment type="caution">
    <text evidence="3">The sequence shown here is derived from an EMBL/GenBank/DDBJ whole genome shotgun (WGS) entry which is preliminary data.</text>
</comment>
<protein>
    <recommendedName>
        <fullName evidence="2">Nephrocystin 3-like N-terminal domain-containing protein</fullName>
    </recommendedName>
</protein>
<evidence type="ECO:0000259" key="2">
    <source>
        <dbReference type="Pfam" id="PF24883"/>
    </source>
</evidence>
<accession>A0A9P6C5I8</accession>
<reference evidence="3" key="1">
    <citation type="submission" date="2020-11" db="EMBL/GenBank/DDBJ databases">
        <authorList>
            <consortium name="DOE Joint Genome Institute"/>
            <person name="Ahrendt S."/>
            <person name="Riley R."/>
            <person name="Andreopoulos W."/>
            <person name="Labutti K."/>
            <person name="Pangilinan J."/>
            <person name="Ruiz-Duenas F.J."/>
            <person name="Barrasa J.M."/>
            <person name="Sanchez-Garcia M."/>
            <person name="Camarero S."/>
            <person name="Miyauchi S."/>
            <person name="Serrano A."/>
            <person name="Linde D."/>
            <person name="Babiker R."/>
            <person name="Drula E."/>
            <person name="Ayuso-Fernandez I."/>
            <person name="Pacheco R."/>
            <person name="Padilla G."/>
            <person name="Ferreira P."/>
            <person name="Barriuso J."/>
            <person name="Kellner H."/>
            <person name="Castanera R."/>
            <person name="Alfaro M."/>
            <person name="Ramirez L."/>
            <person name="Pisabarro A.G."/>
            <person name="Kuo A."/>
            <person name="Tritt A."/>
            <person name="Lipzen A."/>
            <person name="He G."/>
            <person name="Yan M."/>
            <person name="Ng V."/>
            <person name="Cullen D."/>
            <person name="Martin F."/>
            <person name="Rosso M.-N."/>
            <person name="Henrissat B."/>
            <person name="Hibbett D."/>
            <person name="Martinez A.T."/>
            <person name="Grigoriev I.V."/>
        </authorList>
    </citation>
    <scope>NUCLEOTIDE SEQUENCE</scope>
    <source>
        <strain evidence="3">MF-IS2</strain>
    </source>
</reference>
<evidence type="ECO:0000256" key="1">
    <source>
        <dbReference type="ARBA" id="ARBA00022737"/>
    </source>
</evidence>
<sequence>MVADWIDQILLTASTPEASHDSSAHSPPPYHPGAWQNYVDRLTRWGFNNDNHVDQIAWLKGPGGSGKSVVAQYCAEALEERLGASFFFSRSNEQGNAHCFFTSISYQLAMKDDRYSDFLDYRIRRDPTLVRKSVRHQFRDLFEAPIRQLKGRGIELAERVIIVDGLDECVSQRAQLDIIKAVAESVQRQSAPFLWIFSSRMEPHLSDAFDSPSMKSLVPFQVELPATTKGASRGRLTRIDYV</sequence>
<dbReference type="OrthoDB" id="5106486at2759"/>
<dbReference type="AlphaFoldDB" id="A0A9P6C5I8"/>
<dbReference type="InterPro" id="IPR027417">
    <property type="entry name" value="P-loop_NTPase"/>
</dbReference>
<dbReference type="InterPro" id="IPR056884">
    <property type="entry name" value="NPHP3-like_N"/>
</dbReference>
<keyword evidence="1" id="KW-0677">Repeat</keyword>
<dbReference type="SUPFAM" id="SSF52540">
    <property type="entry name" value="P-loop containing nucleoside triphosphate hydrolases"/>
    <property type="match status" value="1"/>
</dbReference>
<dbReference type="Pfam" id="PF24883">
    <property type="entry name" value="NPHP3_N"/>
    <property type="match status" value="1"/>
</dbReference>
<dbReference type="PANTHER" id="PTHR10039:SF17">
    <property type="entry name" value="FUNGAL STAND N-TERMINAL GOODBYE DOMAIN-CONTAINING PROTEIN-RELATED"/>
    <property type="match status" value="1"/>
</dbReference>
<name>A0A9P6C5I8_9AGAR</name>